<dbReference type="AlphaFoldDB" id="A0A918JLD2"/>
<name>A0A918JLD2_9BURK</name>
<feature type="transmembrane region" description="Helical" evidence="11">
    <location>
        <begin position="75"/>
        <end position="93"/>
    </location>
</feature>
<feature type="domain" description="CBS" evidence="12">
    <location>
        <begin position="453"/>
        <end position="510"/>
    </location>
</feature>
<keyword evidence="10" id="KW-0129">CBS domain</keyword>
<evidence type="ECO:0000259" key="12">
    <source>
        <dbReference type="PROSITE" id="PS51371"/>
    </source>
</evidence>
<dbReference type="PROSITE" id="PS51371">
    <property type="entry name" value="CBS"/>
    <property type="match status" value="2"/>
</dbReference>
<evidence type="ECO:0000256" key="3">
    <source>
        <dbReference type="ARBA" id="ARBA00022692"/>
    </source>
</evidence>
<feature type="transmembrane region" description="Helical" evidence="11">
    <location>
        <begin position="344"/>
        <end position="366"/>
    </location>
</feature>
<dbReference type="CDD" id="cd00400">
    <property type="entry name" value="Voltage_gated_ClC"/>
    <property type="match status" value="1"/>
</dbReference>
<dbReference type="GO" id="GO:0034707">
    <property type="term" value="C:chloride channel complex"/>
    <property type="evidence" value="ECO:0007669"/>
    <property type="project" value="UniProtKB-KW"/>
</dbReference>
<dbReference type="CDD" id="cd02205">
    <property type="entry name" value="CBS_pair_SF"/>
    <property type="match status" value="1"/>
</dbReference>
<keyword evidence="14" id="KW-1185">Reference proteome</keyword>
<evidence type="ECO:0000256" key="7">
    <source>
        <dbReference type="ARBA" id="ARBA00023173"/>
    </source>
</evidence>
<dbReference type="InterPro" id="IPR046342">
    <property type="entry name" value="CBS_dom_sf"/>
</dbReference>
<evidence type="ECO:0000256" key="9">
    <source>
        <dbReference type="ARBA" id="ARBA00023303"/>
    </source>
</evidence>
<feature type="transmembrane region" description="Helical" evidence="11">
    <location>
        <begin position="26"/>
        <end position="48"/>
    </location>
</feature>
<dbReference type="InterPro" id="IPR050368">
    <property type="entry name" value="ClC-type_chloride_channel"/>
</dbReference>
<evidence type="ECO:0000256" key="1">
    <source>
        <dbReference type="ARBA" id="ARBA00004141"/>
    </source>
</evidence>
<feature type="transmembrane region" description="Helical" evidence="11">
    <location>
        <begin position="202"/>
        <end position="223"/>
    </location>
</feature>
<keyword evidence="5" id="KW-0406">Ion transport</keyword>
<evidence type="ECO:0000313" key="14">
    <source>
        <dbReference type="Proteomes" id="UP000608345"/>
    </source>
</evidence>
<dbReference type="InterPro" id="IPR014743">
    <property type="entry name" value="Cl-channel_core"/>
</dbReference>
<evidence type="ECO:0000256" key="6">
    <source>
        <dbReference type="ARBA" id="ARBA00023136"/>
    </source>
</evidence>
<dbReference type="InterPro" id="IPR000644">
    <property type="entry name" value="CBS_dom"/>
</dbReference>
<reference evidence="13" key="1">
    <citation type="journal article" date="2014" name="Int. J. Syst. Evol. Microbiol.">
        <title>Complete genome sequence of Corynebacterium casei LMG S-19264T (=DSM 44701T), isolated from a smear-ripened cheese.</title>
        <authorList>
            <consortium name="US DOE Joint Genome Institute (JGI-PGF)"/>
            <person name="Walter F."/>
            <person name="Albersmeier A."/>
            <person name="Kalinowski J."/>
            <person name="Ruckert C."/>
        </authorList>
    </citation>
    <scope>NUCLEOTIDE SEQUENCE</scope>
    <source>
        <strain evidence="13">KCTC 23732</strain>
    </source>
</reference>
<evidence type="ECO:0000313" key="13">
    <source>
        <dbReference type="EMBL" id="GGW87716.1"/>
    </source>
</evidence>
<accession>A0A918JLD2</accession>
<dbReference type="PRINTS" id="PR00762">
    <property type="entry name" value="CLCHANNEL"/>
</dbReference>
<dbReference type="Pfam" id="PF00654">
    <property type="entry name" value="Voltage_CLC"/>
    <property type="match status" value="1"/>
</dbReference>
<evidence type="ECO:0000256" key="8">
    <source>
        <dbReference type="ARBA" id="ARBA00023214"/>
    </source>
</evidence>
<feature type="transmembrane region" description="Helical" evidence="11">
    <location>
        <begin position="275"/>
        <end position="292"/>
    </location>
</feature>
<dbReference type="Pfam" id="PF00571">
    <property type="entry name" value="CBS"/>
    <property type="match status" value="2"/>
</dbReference>
<dbReference type="RefSeq" id="WP_189385075.1">
    <property type="nucleotide sequence ID" value="NZ_BAABFY010000006.1"/>
</dbReference>
<keyword evidence="8" id="KW-0868">Chloride</keyword>
<dbReference type="SUPFAM" id="SSF81340">
    <property type="entry name" value="Clc chloride channel"/>
    <property type="match status" value="1"/>
</dbReference>
<dbReference type="InterPro" id="IPR001807">
    <property type="entry name" value="ClC"/>
</dbReference>
<dbReference type="Gene3D" id="3.10.580.10">
    <property type="entry name" value="CBS-domain"/>
    <property type="match status" value="1"/>
</dbReference>
<keyword evidence="2" id="KW-0813">Transport</keyword>
<dbReference type="NCBIfam" id="NF002505">
    <property type="entry name" value="PRK01862.1"/>
    <property type="match status" value="1"/>
</dbReference>
<feature type="transmembrane region" description="Helical" evidence="11">
    <location>
        <begin position="312"/>
        <end position="332"/>
    </location>
</feature>
<keyword evidence="3 11" id="KW-0812">Transmembrane</keyword>
<reference evidence="13" key="2">
    <citation type="submission" date="2020-09" db="EMBL/GenBank/DDBJ databases">
        <authorList>
            <person name="Sun Q."/>
            <person name="Kim S."/>
        </authorList>
    </citation>
    <scope>NUCLEOTIDE SEQUENCE</scope>
    <source>
        <strain evidence="13">KCTC 23732</strain>
    </source>
</reference>
<dbReference type="SMART" id="SM00116">
    <property type="entry name" value="CBS"/>
    <property type="match status" value="2"/>
</dbReference>
<feature type="transmembrane region" description="Helical" evidence="11">
    <location>
        <begin position="166"/>
        <end position="190"/>
    </location>
</feature>
<dbReference type="Proteomes" id="UP000608345">
    <property type="component" value="Unassembled WGS sequence"/>
</dbReference>
<feature type="domain" description="CBS" evidence="12">
    <location>
        <begin position="519"/>
        <end position="578"/>
    </location>
</feature>
<comment type="subcellular location">
    <subcellularLocation>
        <location evidence="1">Membrane</location>
        <topology evidence="1">Multi-pass membrane protein</topology>
    </subcellularLocation>
</comment>
<keyword evidence="6 11" id="KW-0472">Membrane</keyword>
<evidence type="ECO:0000256" key="11">
    <source>
        <dbReference type="SAM" id="Phobius"/>
    </source>
</evidence>
<evidence type="ECO:0000256" key="10">
    <source>
        <dbReference type="PROSITE-ProRule" id="PRU00703"/>
    </source>
</evidence>
<dbReference type="PANTHER" id="PTHR43427:SF6">
    <property type="entry name" value="CHLORIDE CHANNEL PROTEIN CLC-E"/>
    <property type="match status" value="1"/>
</dbReference>
<organism evidence="13 14">
    <name type="scientific">Advenella faeciporci</name>
    <dbReference type="NCBI Taxonomy" id="797535"/>
    <lineage>
        <taxon>Bacteria</taxon>
        <taxon>Pseudomonadati</taxon>
        <taxon>Pseudomonadota</taxon>
        <taxon>Betaproteobacteria</taxon>
        <taxon>Burkholderiales</taxon>
        <taxon>Alcaligenaceae</taxon>
    </lineage>
</organism>
<sequence length="600" mass="64892">MIFSNGLDMFREQCKQTRWLSGQPALLVWALLMGVVGALATIVFYWGIHQVQLLLSGQSGSIVSVTRSWSAPERILYPALGGLVAGLLLWWASKLKIDSNADYMEAVAIGDGRLSLRQGVLRVLSSLSVIATGGSVGREGAMIHLAAMGASAAGRFFCFEAIPLRLLVACGAAAGVSAAYNAPIAGALFVAEIVLGSMSMQILGPLLLSAATANITMRLLGYYHVMYDLPELVPVSPHFLVFAILLGLLSGLLAPQFLRFLDLAKRLFKKTGLGLPLRLTLGGLVLGLLTLIEPRVAGNGYSILNSFLHEPWAWTAVTLILLSKVLSTGITVGSGAVGGVITPVMFVGGALGLLCVQVFSLLLPVVPANTAMFVLLGMGSFLAAATSAPLMAILMIFEMTHSYTIILPLMLACVFSYFTSRSIAGAVMYAVTESRDKDLQLRHGLRRLKLASLVSPVSTVIKHNQTVQDALNMFIEYGVRFIYVVNEMNEYQGVIAHKDISSFLLSGNDMQAPLSGELINRSYLTTLKPDMTLDEVQDYFETFSGERLPVLSLDERPVLLGVVYKSDVLKKLNELKKLLDASSEAILDVRARKLYDDRRK</sequence>
<feature type="transmembrane region" description="Helical" evidence="11">
    <location>
        <begin position="235"/>
        <end position="254"/>
    </location>
</feature>
<protein>
    <submittedName>
        <fullName evidence="13">Voltage-gated ClC-type chloride channel ClcB</fullName>
    </submittedName>
</protein>
<keyword evidence="4 11" id="KW-1133">Transmembrane helix</keyword>
<dbReference type="GO" id="GO:0005886">
    <property type="term" value="C:plasma membrane"/>
    <property type="evidence" value="ECO:0007669"/>
    <property type="project" value="TreeGrafter"/>
</dbReference>
<proteinExistence type="predicted"/>
<gene>
    <name evidence="13" type="ORF">GCM10011450_17050</name>
</gene>
<dbReference type="SUPFAM" id="SSF54631">
    <property type="entry name" value="CBS-domain pair"/>
    <property type="match status" value="1"/>
</dbReference>
<evidence type="ECO:0000256" key="4">
    <source>
        <dbReference type="ARBA" id="ARBA00022989"/>
    </source>
</evidence>
<keyword evidence="9" id="KW-0407">Ion channel</keyword>
<feature type="transmembrane region" description="Helical" evidence="11">
    <location>
        <begin position="372"/>
        <end position="397"/>
    </location>
</feature>
<keyword evidence="7" id="KW-0869">Chloride channel</keyword>
<dbReference type="EMBL" id="BMYS01000011">
    <property type="protein sequence ID" value="GGW87716.1"/>
    <property type="molecule type" value="Genomic_DNA"/>
</dbReference>
<dbReference type="GO" id="GO:0005254">
    <property type="term" value="F:chloride channel activity"/>
    <property type="evidence" value="ECO:0007669"/>
    <property type="project" value="UniProtKB-KW"/>
</dbReference>
<evidence type="ECO:0000256" key="2">
    <source>
        <dbReference type="ARBA" id="ARBA00022448"/>
    </source>
</evidence>
<comment type="caution">
    <text evidence="13">The sequence shown here is derived from an EMBL/GenBank/DDBJ whole genome shotgun (WGS) entry which is preliminary data.</text>
</comment>
<dbReference type="Gene3D" id="1.10.3080.10">
    <property type="entry name" value="Clc chloride channel"/>
    <property type="match status" value="1"/>
</dbReference>
<feature type="transmembrane region" description="Helical" evidence="11">
    <location>
        <begin position="409"/>
        <end position="431"/>
    </location>
</feature>
<dbReference type="PANTHER" id="PTHR43427">
    <property type="entry name" value="CHLORIDE CHANNEL PROTEIN CLC-E"/>
    <property type="match status" value="1"/>
</dbReference>
<evidence type="ECO:0000256" key="5">
    <source>
        <dbReference type="ARBA" id="ARBA00023065"/>
    </source>
</evidence>